<dbReference type="GO" id="GO:0000719">
    <property type="term" value="P:photoreactive repair"/>
    <property type="evidence" value="ECO:0007669"/>
    <property type="project" value="UniProtKB-ARBA"/>
</dbReference>
<evidence type="ECO:0000256" key="11">
    <source>
        <dbReference type="ARBA" id="ARBA00083107"/>
    </source>
</evidence>
<feature type="binding site" evidence="12">
    <location>
        <begin position="239"/>
        <end position="243"/>
    </location>
    <ligand>
        <name>FAD</name>
        <dbReference type="ChEBI" id="CHEBI:57692"/>
    </ligand>
</feature>
<dbReference type="PANTHER" id="PTHR11455:SF9">
    <property type="entry name" value="CRYPTOCHROME CIRCADIAN CLOCK 5 ISOFORM X1"/>
    <property type="match status" value="1"/>
</dbReference>
<organism evidence="16 17">
    <name type="scientific">Photobacterium gaetbulicola Gung47</name>
    <dbReference type="NCBI Taxonomy" id="658445"/>
    <lineage>
        <taxon>Bacteria</taxon>
        <taxon>Pseudomonadati</taxon>
        <taxon>Pseudomonadota</taxon>
        <taxon>Gammaproteobacteria</taxon>
        <taxon>Vibrionales</taxon>
        <taxon>Vibrionaceae</taxon>
        <taxon>Photobacterium</taxon>
    </lineage>
</organism>
<comment type="similarity">
    <text evidence="2">Belongs to the DNA photolyase class-1 family.</text>
</comment>
<dbReference type="InterPro" id="IPR018394">
    <property type="entry name" value="DNA_photolyase_1_CS_C"/>
</dbReference>
<feature type="site" description="Electron transfer via tryptophanyl radical" evidence="13">
    <location>
        <position position="389"/>
    </location>
</feature>
<evidence type="ECO:0000256" key="6">
    <source>
        <dbReference type="ARBA" id="ARBA00022827"/>
    </source>
</evidence>
<evidence type="ECO:0000256" key="5">
    <source>
        <dbReference type="ARBA" id="ARBA00022630"/>
    </source>
</evidence>
<comment type="cofactor">
    <cofactor evidence="1">
        <name>(6R)-5,10-methylene-5,6,7,8-tetrahydrofolate</name>
        <dbReference type="ChEBI" id="CHEBI:15636"/>
    </cofactor>
</comment>
<keyword evidence="5 12" id="KW-0285">Flavoprotein</keyword>
<dbReference type="SUPFAM" id="SSF48173">
    <property type="entry name" value="Cryptochrome/photolyase FAD-binding domain"/>
    <property type="match status" value="1"/>
</dbReference>
<dbReference type="FunFam" id="1.10.579.10:FF:000003">
    <property type="entry name" value="Deoxyribodipyrimidine photo-lyase"/>
    <property type="match status" value="1"/>
</dbReference>
<keyword evidence="16" id="KW-0456">Lyase</keyword>
<keyword evidence="6 12" id="KW-0274">FAD</keyword>
<feature type="domain" description="Photolyase/cryptochrome alpha/beta" evidence="15">
    <location>
        <begin position="6"/>
        <end position="139"/>
    </location>
</feature>
<dbReference type="PROSITE" id="PS00394">
    <property type="entry name" value="DNA_PHOTOLYASES_1_1"/>
    <property type="match status" value="1"/>
</dbReference>
<feature type="binding site" evidence="12">
    <location>
        <position position="227"/>
    </location>
    <ligand>
        <name>FAD</name>
        <dbReference type="ChEBI" id="CHEBI:57692"/>
    </ligand>
</feature>
<keyword evidence="7 14" id="KW-0157">Chromophore</keyword>
<evidence type="ECO:0000313" key="17">
    <source>
        <dbReference type="Proteomes" id="UP000032303"/>
    </source>
</evidence>
<feature type="binding site" evidence="12">
    <location>
        <begin position="281"/>
        <end position="288"/>
    </location>
    <ligand>
        <name>FAD</name>
        <dbReference type="ChEBI" id="CHEBI:57692"/>
    </ligand>
</feature>
<evidence type="ECO:0000256" key="9">
    <source>
        <dbReference type="ARBA" id="ARBA00033999"/>
    </source>
</evidence>
<dbReference type="InterPro" id="IPR002081">
    <property type="entry name" value="Cryptochrome/DNA_photolyase_1"/>
</dbReference>
<dbReference type="PROSITE" id="PS51645">
    <property type="entry name" value="PHR_CRY_ALPHA_BETA"/>
    <property type="match status" value="1"/>
</dbReference>
<dbReference type="InterPro" id="IPR005101">
    <property type="entry name" value="Cryptochr/Photolyase_FAD-bd"/>
</dbReference>
<evidence type="ECO:0000259" key="15">
    <source>
        <dbReference type="PROSITE" id="PS51645"/>
    </source>
</evidence>
<dbReference type="Pfam" id="PF03441">
    <property type="entry name" value="FAD_binding_7"/>
    <property type="match status" value="1"/>
</dbReference>
<dbReference type="PANTHER" id="PTHR11455">
    <property type="entry name" value="CRYPTOCHROME"/>
    <property type="match status" value="1"/>
</dbReference>
<dbReference type="KEGG" id="pgb:H744_1c0921"/>
<dbReference type="PROSITE" id="PS00691">
    <property type="entry name" value="DNA_PHOTOLYASES_1_2"/>
    <property type="match status" value="1"/>
</dbReference>
<dbReference type="GO" id="GO:0003677">
    <property type="term" value="F:DNA binding"/>
    <property type="evidence" value="ECO:0007669"/>
    <property type="project" value="TreeGrafter"/>
</dbReference>
<dbReference type="InterPro" id="IPR014729">
    <property type="entry name" value="Rossmann-like_a/b/a_fold"/>
</dbReference>
<accession>A0A0C5W3E3</accession>
<reference evidence="16 17" key="1">
    <citation type="submission" date="2013-05" db="EMBL/GenBank/DDBJ databases">
        <title>Complete genome sequence of the lipase-producing bacterium Photobacterium gaetbulicola Gung47.</title>
        <authorList>
            <person name="Kim Y.-O."/>
        </authorList>
    </citation>
    <scope>NUCLEOTIDE SEQUENCE [LARGE SCALE GENOMIC DNA]</scope>
    <source>
        <strain evidence="16 17">Gung47</strain>
    </source>
</reference>
<dbReference type="Gene3D" id="1.25.40.80">
    <property type="match status" value="1"/>
</dbReference>
<feature type="site" description="Electron transfer via tryptophanyl radical" evidence="13">
    <location>
        <position position="313"/>
    </location>
</feature>
<name>A0A0C5W3E3_9GAMM</name>
<sequence length="476" mass="54909">MSQHKHIGLVWFRADLRVVDNTALFIAAEQCDQLIALYVSTPMQWHEHHVAPIQVDLLRRRLPILQQQLEALGIPLIFKEVADFEQIPQTLLEVSSKHGVSHVFCNKQYEWNELQRDDKTGHRLAQEQVKFSVFDDSCVIAPGKVQTQKGEAFKVFTPFRREWLKQFRALSPTPLPIPEPVENPVVVDEPGQITVTYPSSDSMAWPVEEETIRQRLVTFCYEKVEDYHQQRDIPAIDGTSCLSPYLALGMLSPRQCIAVLMAVSPMCLDAPESGAFSWLNEIIWREFYRHLLVAYPDLCRGQPFQSWTQNVQWQQSSELLSAWQHGLTGFPIVDAAMRQLNQTGWMHNRLRMITASFLTKDLLIHWQAGEQWFMSKLIDGDFASNNGGWQWAASTGTDAQPYFRVFNPTTQGERFDPKGEFIRTWLHELKDVPDKYIHQPHLWPGSEQIHYPKPIVDHKQARLLAISSFKIAKEAQ</sequence>
<dbReference type="HOGENOM" id="CLU_010348_2_2_6"/>
<feature type="site" description="Electron transfer via tryptophanyl radical" evidence="13">
    <location>
        <position position="366"/>
    </location>
</feature>
<comment type="catalytic activity">
    <reaction evidence="9">
        <text>cyclobutadipyrimidine (in DNA) = 2 pyrimidine residues (in DNA).</text>
        <dbReference type="EC" id="4.1.99.3"/>
    </reaction>
</comment>
<dbReference type="InterPro" id="IPR036134">
    <property type="entry name" value="Crypto/Photolyase_FAD-like_sf"/>
</dbReference>
<comment type="function">
    <text evidence="10">Involved in repair of UV radiation-induced DNA damage. Catalyzes the light-dependent monomerization (300-600 nm) of cyclobutyl pyrimidine dimers (in cis-syn configuration), which are formed between adjacent bases on the same DNA strand upon exposure to ultraviolet radiation.</text>
</comment>
<dbReference type="PRINTS" id="PR00147">
    <property type="entry name" value="DNAPHOTLYASE"/>
</dbReference>
<dbReference type="STRING" id="658445.H744_1c0921"/>
<feature type="binding site" evidence="12">
    <location>
        <begin position="379"/>
        <end position="381"/>
    </location>
    <ligand>
        <name>FAD</name>
        <dbReference type="ChEBI" id="CHEBI:57692"/>
    </ligand>
</feature>
<evidence type="ECO:0000313" key="16">
    <source>
        <dbReference type="EMBL" id="AJR05946.1"/>
    </source>
</evidence>
<gene>
    <name evidence="16" type="ORF">H744_1c0921</name>
</gene>
<evidence type="ECO:0000256" key="4">
    <source>
        <dbReference type="ARBA" id="ARBA00014046"/>
    </source>
</evidence>
<comment type="similarity">
    <text evidence="14">Belongs to the DNA photolyase family.</text>
</comment>
<dbReference type="Proteomes" id="UP000032303">
    <property type="component" value="Chromosome 1"/>
</dbReference>
<dbReference type="EC" id="4.1.99.3" evidence="3"/>
<protein>
    <recommendedName>
        <fullName evidence="4">Deoxyribodipyrimidine photo-lyase</fullName>
        <ecNumber evidence="3">4.1.99.3</ecNumber>
    </recommendedName>
    <alternativeName>
        <fullName evidence="8">DNA photolyase</fullName>
    </alternativeName>
    <alternativeName>
        <fullName evidence="11">Photoreactivating enzyme</fullName>
    </alternativeName>
</protein>
<evidence type="ECO:0000256" key="7">
    <source>
        <dbReference type="ARBA" id="ARBA00022991"/>
    </source>
</evidence>
<dbReference type="InterPro" id="IPR006050">
    <property type="entry name" value="DNA_photolyase_N"/>
</dbReference>
<evidence type="ECO:0000256" key="2">
    <source>
        <dbReference type="ARBA" id="ARBA00005862"/>
    </source>
</evidence>
<dbReference type="NCBIfam" id="NF007955">
    <property type="entry name" value="PRK10674.1"/>
    <property type="match status" value="1"/>
</dbReference>
<evidence type="ECO:0000256" key="13">
    <source>
        <dbReference type="PIRSR" id="PIRSR602081-2"/>
    </source>
</evidence>
<dbReference type="Gene3D" id="3.40.50.620">
    <property type="entry name" value="HUPs"/>
    <property type="match status" value="1"/>
</dbReference>
<evidence type="ECO:0000256" key="1">
    <source>
        <dbReference type="ARBA" id="ARBA00001932"/>
    </source>
</evidence>
<dbReference type="GO" id="GO:0003904">
    <property type="term" value="F:deoxyribodipyrimidine photo-lyase activity"/>
    <property type="evidence" value="ECO:0007669"/>
    <property type="project" value="UniProtKB-EC"/>
</dbReference>
<feature type="binding site" evidence="12">
    <location>
        <position position="278"/>
    </location>
    <ligand>
        <name>FAD</name>
        <dbReference type="ChEBI" id="CHEBI:57692"/>
    </ligand>
</feature>
<proteinExistence type="inferred from homology"/>
<evidence type="ECO:0000256" key="10">
    <source>
        <dbReference type="ARBA" id="ARBA00059220"/>
    </source>
</evidence>
<dbReference type="Gene3D" id="1.10.579.10">
    <property type="entry name" value="DNA Cyclobutane Dipyrimidine Photolyase, subunit A, domain 3"/>
    <property type="match status" value="1"/>
</dbReference>
<dbReference type="GO" id="GO:0071949">
    <property type="term" value="F:FAD binding"/>
    <property type="evidence" value="ECO:0007669"/>
    <property type="project" value="TreeGrafter"/>
</dbReference>
<dbReference type="OrthoDB" id="9772484at2"/>
<dbReference type="Pfam" id="PF00875">
    <property type="entry name" value="DNA_photolyase"/>
    <property type="match status" value="1"/>
</dbReference>
<dbReference type="AlphaFoldDB" id="A0A0C5W3E3"/>
<dbReference type="GO" id="GO:0009416">
    <property type="term" value="P:response to light stimulus"/>
    <property type="evidence" value="ECO:0007669"/>
    <property type="project" value="TreeGrafter"/>
</dbReference>
<evidence type="ECO:0000256" key="12">
    <source>
        <dbReference type="PIRSR" id="PIRSR602081-1"/>
    </source>
</evidence>
<keyword evidence="17" id="KW-1185">Reference proteome</keyword>
<dbReference type="SUPFAM" id="SSF52425">
    <property type="entry name" value="Cryptochrome/photolyase, N-terminal domain"/>
    <property type="match status" value="1"/>
</dbReference>
<dbReference type="InterPro" id="IPR036155">
    <property type="entry name" value="Crypto/Photolyase_N_sf"/>
</dbReference>
<evidence type="ECO:0000256" key="3">
    <source>
        <dbReference type="ARBA" id="ARBA00013149"/>
    </source>
</evidence>
<dbReference type="PATRIC" id="fig|658445.3.peg.997"/>
<dbReference type="EMBL" id="CP005973">
    <property type="protein sequence ID" value="AJR05946.1"/>
    <property type="molecule type" value="Genomic_DNA"/>
</dbReference>
<comment type="cofactor">
    <cofactor evidence="12">
        <name>FAD</name>
        <dbReference type="ChEBI" id="CHEBI:57692"/>
    </cofactor>
    <text evidence="12">Binds 1 FAD per subunit.</text>
</comment>
<evidence type="ECO:0000256" key="14">
    <source>
        <dbReference type="RuleBase" id="RU004182"/>
    </source>
</evidence>
<evidence type="ECO:0000256" key="8">
    <source>
        <dbReference type="ARBA" id="ARBA00031671"/>
    </source>
</evidence>